<dbReference type="EMBL" id="JACHJU010000003">
    <property type="protein sequence ID" value="MBB4941805.1"/>
    <property type="molecule type" value="Genomic_DNA"/>
</dbReference>
<reference evidence="1 2" key="1">
    <citation type="submission" date="2020-08" db="EMBL/GenBank/DDBJ databases">
        <title>Sequencing the genomes of 1000 actinobacteria strains.</title>
        <authorList>
            <person name="Klenk H.-P."/>
        </authorList>
    </citation>
    <scope>NUCLEOTIDE SEQUENCE [LARGE SCALE GENOMIC DNA]</scope>
    <source>
        <strain evidence="1 2">DSM 43023</strain>
    </source>
</reference>
<dbReference type="AlphaFoldDB" id="A0A7W7WCX5"/>
<comment type="caution">
    <text evidence="1">The sequence shown here is derived from an EMBL/GenBank/DDBJ whole genome shotgun (WGS) entry which is preliminary data.</text>
</comment>
<gene>
    <name evidence="1" type="ORF">FHR32_006191</name>
</gene>
<accession>A0A7W7WCX5</accession>
<sequence length="58" mass="6220">MKIIGMAGSLRQGEHSVLPPQLGHALDWMASRRGGAVLVGKPVAVVTACPRSVRRSQW</sequence>
<protein>
    <submittedName>
        <fullName evidence="1">NAD(P)H-dependent FMN reductase</fullName>
    </submittedName>
</protein>
<dbReference type="RefSeq" id="WP_184757913.1">
    <property type="nucleotide sequence ID" value="NZ_JACHJU010000003.1"/>
</dbReference>
<keyword evidence="2" id="KW-1185">Reference proteome</keyword>
<dbReference type="Proteomes" id="UP000534286">
    <property type="component" value="Unassembled WGS sequence"/>
</dbReference>
<evidence type="ECO:0000313" key="2">
    <source>
        <dbReference type="Proteomes" id="UP000534286"/>
    </source>
</evidence>
<organism evidence="1 2">
    <name type="scientific">Streptosporangium album</name>
    <dbReference type="NCBI Taxonomy" id="47479"/>
    <lineage>
        <taxon>Bacteria</taxon>
        <taxon>Bacillati</taxon>
        <taxon>Actinomycetota</taxon>
        <taxon>Actinomycetes</taxon>
        <taxon>Streptosporangiales</taxon>
        <taxon>Streptosporangiaceae</taxon>
        <taxon>Streptosporangium</taxon>
    </lineage>
</organism>
<evidence type="ECO:0000313" key="1">
    <source>
        <dbReference type="EMBL" id="MBB4941805.1"/>
    </source>
</evidence>
<name>A0A7W7WCX5_9ACTN</name>
<proteinExistence type="predicted"/>